<proteinExistence type="predicted"/>
<dbReference type="Gene3D" id="3.30.420.10">
    <property type="entry name" value="Ribonuclease H-like superfamily/Ribonuclease H"/>
    <property type="match status" value="1"/>
</dbReference>
<dbReference type="GO" id="GO:0003676">
    <property type="term" value="F:nucleic acid binding"/>
    <property type="evidence" value="ECO:0007669"/>
    <property type="project" value="InterPro"/>
</dbReference>
<accession>A0A0A9WSR9</accession>
<dbReference type="PROSITE" id="PS50879">
    <property type="entry name" value="RNASE_H_1"/>
    <property type="match status" value="1"/>
</dbReference>
<protein>
    <submittedName>
        <fullName evidence="2">Ribonuclease H</fullName>
    </submittedName>
</protein>
<reference evidence="2" key="2">
    <citation type="submission" date="2014-07" db="EMBL/GenBank/DDBJ databases">
        <authorList>
            <person name="Hull J."/>
        </authorList>
    </citation>
    <scope>NUCLEOTIDE SEQUENCE</scope>
</reference>
<organism evidence="2">
    <name type="scientific">Lygus hesperus</name>
    <name type="common">Western plant bug</name>
    <dbReference type="NCBI Taxonomy" id="30085"/>
    <lineage>
        <taxon>Eukaryota</taxon>
        <taxon>Metazoa</taxon>
        <taxon>Ecdysozoa</taxon>
        <taxon>Arthropoda</taxon>
        <taxon>Hexapoda</taxon>
        <taxon>Insecta</taxon>
        <taxon>Pterygota</taxon>
        <taxon>Neoptera</taxon>
        <taxon>Paraneoptera</taxon>
        <taxon>Hemiptera</taxon>
        <taxon>Heteroptera</taxon>
        <taxon>Panheteroptera</taxon>
        <taxon>Cimicomorpha</taxon>
        <taxon>Miridae</taxon>
        <taxon>Mirini</taxon>
        <taxon>Lygus</taxon>
    </lineage>
</organism>
<name>A0A0A9WSR9_LYGHE</name>
<feature type="domain" description="RNase H type-1" evidence="1">
    <location>
        <begin position="166"/>
        <end position="300"/>
    </location>
</feature>
<dbReference type="InterPro" id="IPR002156">
    <property type="entry name" value="RNaseH_domain"/>
</dbReference>
<dbReference type="InterPro" id="IPR036397">
    <property type="entry name" value="RNaseH_sf"/>
</dbReference>
<reference evidence="2" key="1">
    <citation type="journal article" date="2014" name="PLoS ONE">
        <title>Transcriptome-Based Identification of ABC Transporters in the Western Tarnished Plant Bug Lygus hesperus.</title>
        <authorList>
            <person name="Hull J.J."/>
            <person name="Chaney K."/>
            <person name="Geib S.M."/>
            <person name="Fabrick J.A."/>
            <person name="Brent C.S."/>
            <person name="Walsh D."/>
            <person name="Lavine L.C."/>
        </authorList>
    </citation>
    <scope>NUCLEOTIDE SEQUENCE</scope>
</reference>
<evidence type="ECO:0000313" key="2">
    <source>
        <dbReference type="EMBL" id="JAG10844.1"/>
    </source>
</evidence>
<dbReference type="InterPro" id="IPR012337">
    <property type="entry name" value="RNaseH-like_sf"/>
</dbReference>
<feature type="non-terminal residue" evidence="2">
    <location>
        <position position="1"/>
    </location>
</feature>
<dbReference type="CDD" id="cd09276">
    <property type="entry name" value="Rnase_HI_RT_non_LTR"/>
    <property type="match status" value="1"/>
</dbReference>
<dbReference type="AlphaFoldDB" id="A0A0A9WSR9"/>
<dbReference type="EMBL" id="GBHO01032760">
    <property type="protein sequence ID" value="JAG10844.1"/>
    <property type="molecule type" value="Transcribed_RNA"/>
</dbReference>
<evidence type="ECO:0000259" key="1">
    <source>
        <dbReference type="PROSITE" id="PS50879"/>
    </source>
</evidence>
<dbReference type="GO" id="GO:0004523">
    <property type="term" value="F:RNA-DNA hybrid ribonuclease activity"/>
    <property type="evidence" value="ECO:0007669"/>
    <property type="project" value="InterPro"/>
</dbReference>
<feature type="non-terminal residue" evidence="2">
    <location>
        <position position="411"/>
    </location>
</feature>
<gene>
    <name evidence="2" type="primary">rnhA_16</name>
    <name evidence="2" type="ORF">CM83_58686</name>
</gene>
<sequence length="411" mass="46369">VIRPKIEYGSAVYLWSHNSNLTNLQKCQKQALRQILGAVRTSPINSMHAIASLPPLRFHISSYTQRQLLLLSVKSPTIREQLERLSRLLVPCRAKKYDIMKLDLQHMLTLITDLNIYLPSTGDLNLRFSGIVPSKAFIPMIPGVKKTEQLTIENKTKTLEHISKHYQNHVQIYTDGAKNDKGVGSAYFCRSHKQGEATRLRNVTSSYSAEIHGIYMALQHLLLKHSNDQCAVILTDSRSAIEALKNIKIGDVPPIHLIQIVDILQNIYSKGNRVEVQWVISHSGIPLNLVADHLAVRVCGVDESNASSTVSHEDCHSLFRLRHDTDWANEYSHSTGAGSWTRAALSHPLAQPWFSVRQDLPNRTSTSINRLLIGHGRTNYFLFLMRKLASPLCTKCNSNEIQDMSHLLLHC</sequence>
<dbReference type="SUPFAM" id="SSF53098">
    <property type="entry name" value="Ribonuclease H-like"/>
    <property type="match status" value="1"/>
</dbReference>
<dbReference type="Pfam" id="PF00075">
    <property type="entry name" value="RNase_H"/>
    <property type="match status" value="1"/>
</dbReference>